<evidence type="ECO:0000313" key="1">
    <source>
        <dbReference type="EMBL" id="GFS08938.1"/>
    </source>
</evidence>
<name>A0AAV4IH67_9GAST</name>
<reference evidence="1 2" key="1">
    <citation type="journal article" date="2021" name="Elife">
        <title>Chloroplast acquisition without the gene transfer in kleptoplastic sea slugs, Plakobranchus ocellatus.</title>
        <authorList>
            <person name="Maeda T."/>
            <person name="Takahashi S."/>
            <person name="Yoshida T."/>
            <person name="Shimamura S."/>
            <person name="Takaki Y."/>
            <person name="Nagai Y."/>
            <person name="Toyoda A."/>
            <person name="Suzuki Y."/>
            <person name="Arimoto A."/>
            <person name="Ishii H."/>
            <person name="Satoh N."/>
            <person name="Nishiyama T."/>
            <person name="Hasebe M."/>
            <person name="Maruyama T."/>
            <person name="Minagawa J."/>
            <person name="Obokata J."/>
            <person name="Shigenobu S."/>
        </authorList>
    </citation>
    <scope>NUCLEOTIDE SEQUENCE [LARGE SCALE GENOMIC DNA]</scope>
</reference>
<sequence>MYERAQRINPLHPSKLIVENWKKKDRIQYPTIMHHITTLQERCHLSNDGKPTCRVPKIPPIKEMKSLVVITHLKNQDTNKKTDPALLKLEVEITILIYPPDWIHICTYGSAFKATVNAGCGVYACFPDGTSREIYGACGESCSNYEAETMVSNQP</sequence>
<dbReference type="EMBL" id="BMAT01009565">
    <property type="protein sequence ID" value="GFS08938.1"/>
    <property type="molecule type" value="Genomic_DNA"/>
</dbReference>
<keyword evidence="2" id="KW-1185">Reference proteome</keyword>
<comment type="caution">
    <text evidence="1">The sequence shown here is derived from an EMBL/GenBank/DDBJ whole genome shotgun (WGS) entry which is preliminary data.</text>
</comment>
<accession>A0AAV4IH67</accession>
<proteinExistence type="predicted"/>
<dbReference type="Proteomes" id="UP000762676">
    <property type="component" value="Unassembled WGS sequence"/>
</dbReference>
<gene>
    <name evidence="1" type="ORF">ElyMa_004770600</name>
</gene>
<organism evidence="1 2">
    <name type="scientific">Elysia marginata</name>
    <dbReference type="NCBI Taxonomy" id="1093978"/>
    <lineage>
        <taxon>Eukaryota</taxon>
        <taxon>Metazoa</taxon>
        <taxon>Spiralia</taxon>
        <taxon>Lophotrochozoa</taxon>
        <taxon>Mollusca</taxon>
        <taxon>Gastropoda</taxon>
        <taxon>Heterobranchia</taxon>
        <taxon>Euthyneura</taxon>
        <taxon>Panpulmonata</taxon>
        <taxon>Sacoglossa</taxon>
        <taxon>Placobranchoidea</taxon>
        <taxon>Plakobranchidae</taxon>
        <taxon>Elysia</taxon>
    </lineage>
</organism>
<dbReference type="AlphaFoldDB" id="A0AAV4IH67"/>
<protein>
    <submittedName>
        <fullName evidence="1">Uncharacterized protein</fullName>
    </submittedName>
</protein>
<evidence type="ECO:0000313" key="2">
    <source>
        <dbReference type="Proteomes" id="UP000762676"/>
    </source>
</evidence>